<dbReference type="EMBL" id="JAJEQW010000008">
    <property type="protein sequence ID" value="MCC2242288.1"/>
    <property type="molecule type" value="Genomic_DNA"/>
</dbReference>
<keyword evidence="3 14" id="KW-0813">Transport</keyword>
<dbReference type="InterPro" id="IPR011851">
    <property type="entry name" value="Na/Pro_symporter"/>
</dbReference>
<keyword evidence="6 14" id="KW-0769">Symport</keyword>
<sequence>MFNSNVLWILAAFVVYMGVMIAIGAKYMKSTKNSEDYFLGGRGLSGWVAALSAQASDMSGWLLMGLPGAVYAFGTGQAWIAIGLFIGTVCNWIFISGRLRRYTIRANNSLTLPEYFQNRFHDKKNVLLCISSIVIVVFFLVYTASAFAAGGKLFHAVTGVDYTVALTIGAVVILLYTFMGGFMAVCVTDFIQGMLMLVALLAVPLMAYAVVSGNGGLRELLDASGVAGGSDSYMSLWQNGGEPYRAIDIISQLAWGLGYCGMPHILTRFMAVKSQKELNKSKGIAIVWVALSLTFACIIGVVGRAYLYPEVLGSAGADSAENVFINMITHLFTKQYALPFVAGIFLCGILAAIMSTADSQLLVTASSVSEDIYKGVVNKEASDKKVLMVSRITVVVVAIIAYIIALNPNNSIMGLVSNAWAGFGAAFGPLVVLSLFWKRTNKPGAIAGIVSGGVAVIIWDYIPLMKNADGAMVTLGTGTGIYSLLVGFFLSLICIVIVSLCTKAPNEEMQKEFADVADKSIEL</sequence>
<reference evidence="15" key="1">
    <citation type="submission" date="2021-10" db="EMBL/GenBank/DDBJ databases">
        <title>Anaerobic single-cell dispensing facilitates the cultivation of human gut bacteria.</title>
        <authorList>
            <person name="Afrizal A."/>
        </authorList>
    </citation>
    <scope>NUCLEOTIDE SEQUENCE</scope>
    <source>
        <strain evidence="15">CLA-AA-H204</strain>
    </source>
</reference>
<evidence type="ECO:0000256" key="6">
    <source>
        <dbReference type="ARBA" id="ARBA00022847"/>
    </source>
</evidence>
<feature type="transmembrane region" description="Helical" evidence="14">
    <location>
        <begin position="444"/>
        <end position="462"/>
    </location>
</feature>
<evidence type="ECO:0000313" key="15">
    <source>
        <dbReference type="EMBL" id="MCC2242288.1"/>
    </source>
</evidence>
<keyword evidence="5 14" id="KW-0812">Transmembrane</keyword>
<feature type="transmembrane region" description="Helical" evidence="14">
    <location>
        <begin position="283"/>
        <end position="307"/>
    </location>
</feature>
<evidence type="ECO:0000256" key="4">
    <source>
        <dbReference type="ARBA" id="ARBA00022475"/>
    </source>
</evidence>
<comment type="catalytic activity">
    <reaction evidence="12">
        <text>L-proline(in) + Na(+)(in) = L-proline(out) + Na(+)(out)</text>
        <dbReference type="Rhea" id="RHEA:28967"/>
        <dbReference type="ChEBI" id="CHEBI:29101"/>
        <dbReference type="ChEBI" id="CHEBI:60039"/>
    </reaction>
</comment>
<dbReference type="NCBIfam" id="TIGR02121">
    <property type="entry name" value="Na_Pro_sym"/>
    <property type="match status" value="1"/>
</dbReference>
<comment type="subcellular location">
    <subcellularLocation>
        <location evidence="1 14">Cell membrane</location>
        <topology evidence="1 14">Multi-pass membrane protein</topology>
    </subcellularLocation>
</comment>
<dbReference type="CDD" id="cd11475">
    <property type="entry name" value="SLC5sbd_PutP"/>
    <property type="match status" value="1"/>
</dbReference>
<evidence type="ECO:0000256" key="14">
    <source>
        <dbReference type="RuleBase" id="RU366012"/>
    </source>
</evidence>
<feature type="transmembrane region" description="Helical" evidence="14">
    <location>
        <begin position="162"/>
        <end position="187"/>
    </location>
</feature>
<dbReference type="RefSeq" id="WP_022242793.1">
    <property type="nucleotide sequence ID" value="NZ_JAJEQW010000008.1"/>
</dbReference>
<evidence type="ECO:0000256" key="10">
    <source>
        <dbReference type="ARBA" id="ARBA00023136"/>
    </source>
</evidence>
<keyword evidence="8 14" id="KW-0915">Sodium</keyword>
<dbReference type="PROSITE" id="PS00456">
    <property type="entry name" value="NA_SOLUT_SYMP_1"/>
    <property type="match status" value="1"/>
</dbReference>
<keyword evidence="7 14" id="KW-1133">Transmembrane helix</keyword>
<feature type="transmembrane region" description="Helical" evidence="14">
    <location>
        <begin position="6"/>
        <end position="25"/>
    </location>
</feature>
<evidence type="ECO:0000256" key="3">
    <source>
        <dbReference type="ARBA" id="ARBA00022448"/>
    </source>
</evidence>
<gene>
    <name evidence="15" type="primary">putP</name>
    <name evidence="15" type="ORF">LKD47_08285</name>
</gene>
<dbReference type="PROSITE" id="PS50283">
    <property type="entry name" value="NA_SOLUT_SYMP_3"/>
    <property type="match status" value="1"/>
</dbReference>
<feature type="transmembrane region" description="Helical" evidence="14">
    <location>
        <begin position="388"/>
        <end position="407"/>
    </location>
</feature>
<evidence type="ECO:0000256" key="8">
    <source>
        <dbReference type="ARBA" id="ARBA00023053"/>
    </source>
</evidence>
<dbReference type="InterPro" id="IPR018212">
    <property type="entry name" value="Na/solute_symporter_CS"/>
</dbReference>
<dbReference type="GO" id="GO:0005886">
    <property type="term" value="C:plasma membrane"/>
    <property type="evidence" value="ECO:0007669"/>
    <property type="project" value="UniProtKB-SubCell"/>
</dbReference>
<accession>A0AAW4WIZ9</accession>
<dbReference type="Pfam" id="PF00474">
    <property type="entry name" value="SSF"/>
    <property type="match status" value="1"/>
</dbReference>
<evidence type="ECO:0000256" key="9">
    <source>
        <dbReference type="ARBA" id="ARBA00023065"/>
    </source>
</evidence>
<feature type="transmembrane region" description="Helical" evidence="14">
    <location>
        <begin position="336"/>
        <end position="357"/>
    </location>
</feature>
<comment type="similarity">
    <text evidence="2 13">Belongs to the sodium:solute symporter (SSF) (TC 2.A.21) family.</text>
</comment>
<dbReference type="InterPro" id="IPR038377">
    <property type="entry name" value="Na/Glc_symporter_sf"/>
</dbReference>
<dbReference type="PANTHER" id="PTHR48086">
    <property type="entry name" value="SODIUM/PROLINE SYMPORTER-RELATED"/>
    <property type="match status" value="1"/>
</dbReference>
<evidence type="ECO:0000313" key="16">
    <source>
        <dbReference type="Proteomes" id="UP001198893"/>
    </source>
</evidence>
<comment type="caution">
    <text evidence="15">The sequence shown here is derived from an EMBL/GenBank/DDBJ whole genome shotgun (WGS) entry which is preliminary data.</text>
</comment>
<feature type="transmembrane region" description="Helical" evidence="14">
    <location>
        <begin position="482"/>
        <end position="501"/>
    </location>
</feature>
<evidence type="ECO:0000256" key="11">
    <source>
        <dbReference type="ARBA" id="ARBA00023201"/>
    </source>
</evidence>
<dbReference type="InterPro" id="IPR001734">
    <property type="entry name" value="Na/solute_symporter"/>
</dbReference>
<feature type="transmembrane region" description="Helical" evidence="14">
    <location>
        <begin position="76"/>
        <end position="95"/>
    </location>
</feature>
<organism evidence="15 16">
    <name type="scientific">Roseburia amylophila</name>
    <dbReference type="NCBI Taxonomy" id="2981794"/>
    <lineage>
        <taxon>Bacteria</taxon>
        <taxon>Bacillati</taxon>
        <taxon>Bacillota</taxon>
        <taxon>Clostridia</taxon>
        <taxon>Lachnospirales</taxon>
        <taxon>Lachnospiraceae</taxon>
        <taxon>Roseburia</taxon>
    </lineage>
</organism>
<feature type="transmembrane region" description="Helical" evidence="14">
    <location>
        <begin position="126"/>
        <end position="150"/>
    </location>
</feature>
<dbReference type="InterPro" id="IPR050277">
    <property type="entry name" value="Sodium:Solute_Symporter"/>
</dbReference>
<keyword evidence="14" id="KW-0029">Amino-acid transport</keyword>
<evidence type="ECO:0000256" key="5">
    <source>
        <dbReference type="ARBA" id="ARBA00022692"/>
    </source>
</evidence>
<keyword evidence="11 14" id="KW-0739">Sodium transport</keyword>
<dbReference type="Proteomes" id="UP001198893">
    <property type="component" value="Unassembled WGS sequence"/>
</dbReference>
<feature type="transmembrane region" description="Helical" evidence="14">
    <location>
        <begin position="419"/>
        <end position="437"/>
    </location>
</feature>
<evidence type="ECO:0000256" key="1">
    <source>
        <dbReference type="ARBA" id="ARBA00004651"/>
    </source>
</evidence>
<dbReference type="GO" id="GO:0031402">
    <property type="term" value="F:sodium ion binding"/>
    <property type="evidence" value="ECO:0007669"/>
    <property type="project" value="UniProtKB-UniRule"/>
</dbReference>
<dbReference type="PANTHER" id="PTHR48086:SF3">
    <property type="entry name" value="SODIUM_PROLINE SYMPORTER"/>
    <property type="match status" value="1"/>
</dbReference>
<evidence type="ECO:0000256" key="12">
    <source>
        <dbReference type="ARBA" id="ARBA00033708"/>
    </source>
</evidence>
<name>A0AAW4WIZ9_9FIRM</name>
<comment type="function">
    <text evidence="14">Catalyzes the sodium-dependent uptake of extracellular L-proline.</text>
</comment>
<proteinExistence type="inferred from homology"/>
<dbReference type="GO" id="GO:0005298">
    <property type="term" value="F:proline:sodium symporter activity"/>
    <property type="evidence" value="ECO:0007669"/>
    <property type="project" value="UniProtKB-UniRule"/>
</dbReference>
<evidence type="ECO:0000256" key="2">
    <source>
        <dbReference type="ARBA" id="ARBA00006434"/>
    </source>
</evidence>
<dbReference type="GO" id="GO:0015824">
    <property type="term" value="P:proline transport"/>
    <property type="evidence" value="ECO:0007669"/>
    <property type="project" value="UniProtKB-UniRule"/>
</dbReference>
<keyword evidence="10 14" id="KW-0472">Membrane</keyword>
<protein>
    <recommendedName>
        <fullName evidence="14">Sodium/proline symporter</fullName>
    </recommendedName>
    <alternativeName>
        <fullName evidence="14">Proline permease</fullName>
    </alternativeName>
</protein>
<keyword evidence="9 14" id="KW-0406">Ion transport</keyword>
<evidence type="ECO:0000256" key="13">
    <source>
        <dbReference type="RuleBase" id="RU362091"/>
    </source>
</evidence>
<feature type="transmembrane region" description="Helical" evidence="14">
    <location>
        <begin position="249"/>
        <end position="271"/>
    </location>
</feature>
<dbReference type="Gene3D" id="1.20.1730.10">
    <property type="entry name" value="Sodium/glucose cotransporter"/>
    <property type="match status" value="1"/>
</dbReference>
<dbReference type="AlphaFoldDB" id="A0AAW4WIZ9"/>
<dbReference type="NCBIfam" id="TIGR00813">
    <property type="entry name" value="sss"/>
    <property type="match status" value="1"/>
</dbReference>
<keyword evidence="4 14" id="KW-1003">Cell membrane</keyword>
<feature type="transmembrane region" description="Helical" evidence="14">
    <location>
        <begin position="194"/>
        <end position="211"/>
    </location>
</feature>
<evidence type="ECO:0000256" key="7">
    <source>
        <dbReference type="ARBA" id="ARBA00022989"/>
    </source>
</evidence>